<dbReference type="RefSeq" id="WP_206574386.1">
    <property type="nucleotide sequence ID" value="NZ_JAFKCV010000007.1"/>
</dbReference>
<dbReference type="InterPro" id="IPR000340">
    <property type="entry name" value="Dual-sp_phosphatase_cat-dom"/>
</dbReference>
<accession>A0A939IRN4</accession>
<dbReference type="PROSITE" id="PS50056">
    <property type="entry name" value="TYR_PHOSPHATASE_2"/>
    <property type="match status" value="1"/>
</dbReference>
<feature type="domain" description="Tyrosine specific protein phosphatases" evidence="3">
    <location>
        <begin position="158"/>
        <end position="227"/>
    </location>
</feature>
<protein>
    <submittedName>
        <fullName evidence="5">Dual specificity protein phosphatase family protein</fullName>
    </submittedName>
</protein>
<evidence type="ECO:0000259" key="3">
    <source>
        <dbReference type="PROSITE" id="PS50056"/>
    </source>
</evidence>
<reference evidence="5" key="1">
    <citation type="submission" date="2021-03" db="EMBL/GenBank/DDBJ databases">
        <title>novel species isolated from a fishpond in China.</title>
        <authorList>
            <person name="Lu H."/>
            <person name="Cai Z."/>
        </authorList>
    </citation>
    <scope>NUCLEOTIDE SEQUENCE</scope>
    <source>
        <strain evidence="5">JCM 30855</strain>
    </source>
</reference>
<evidence type="ECO:0000313" key="5">
    <source>
        <dbReference type="EMBL" id="MBN7826274.1"/>
    </source>
</evidence>
<dbReference type="Gene3D" id="3.90.190.10">
    <property type="entry name" value="Protein tyrosine phosphatase superfamily"/>
    <property type="match status" value="1"/>
</dbReference>
<dbReference type="Gene3D" id="2.60.200.40">
    <property type="match status" value="1"/>
</dbReference>
<dbReference type="NCBIfam" id="NF009025">
    <property type="entry name" value="PRK12361.1"/>
    <property type="match status" value="1"/>
</dbReference>
<proteinExistence type="predicted"/>
<dbReference type="InterPro" id="IPR001206">
    <property type="entry name" value="Diacylglycerol_kinase_cat_dom"/>
</dbReference>
<dbReference type="InterPro" id="IPR045540">
    <property type="entry name" value="YegS/DAGK_C"/>
</dbReference>
<keyword evidence="1" id="KW-0472">Membrane</keyword>
<dbReference type="SMART" id="SM00195">
    <property type="entry name" value="DSPc"/>
    <property type="match status" value="1"/>
</dbReference>
<evidence type="ECO:0000256" key="1">
    <source>
        <dbReference type="SAM" id="Phobius"/>
    </source>
</evidence>
<dbReference type="PROSITE" id="PS50146">
    <property type="entry name" value="DAGK"/>
    <property type="match status" value="1"/>
</dbReference>
<dbReference type="Pfam" id="PF00782">
    <property type="entry name" value="DSPc"/>
    <property type="match status" value="1"/>
</dbReference>
<dbReference type="InterPro" id="IPR004363">
    <property type="entry name" value="Methylgl_synth"/>
</dbReference>
<dbReference type="PANTHER" id="PTHR30492:SF0">
    <property type="entry name" value="METHYLGLYOXAL SYNTHASE"/>
    <property type="match status" value="1"/>
</dbReference>
<feature type="transmembrane region" description="Helical" evidence="1">
    <location>
        <begin position="7"/>
        <end position="29"/>
    </location>
</feature>
<dbReference type="SMART" id="SM00046">
    <property type="entry name" value="DAGKc"/>
    <property type="match status" value="1"/>
</dbReference>
<dbReference type="GO" id="GO:0005829">
    <property type="term" value="C:cytosol"/>
    <property type="evidence" value="ECO:0007669"/>
    <property type="project" value="TreeGrafter"/>
</dbReference>
<dbReference type="Pfam" id="PF00781">
    <property type="entry name" value="DAGK_cat"/>
    <property type="match status" value="1"/>
</dbReference>
<keyword evidence="1" id="KW-1133">Transmembrane helix</keyword>
<keyword evidence="6" id="KW-1185">Reference proteome</keyword>
<dbReference type="InterPro" id="IPR020422">
    <property type="entry name" value="TYR_PHOSPHATASE_DUAL_dom"/>
</dbReference>
<dbReference type="InterPro" id="IPR017438">
    <property type="entry name" value="ATP-NAD_kinase_N"/>
</dbReference>
<feature type="domain" description="DAGKc" evidence="4">
    <location>
        <begin position="239"/>
        <end position="372"/>
    </location>
</feature>
<gene>
    <name evidence="5" type="ORF">J0A66_13645</name>
</gene>
<dbReference type="Proteomes" id="UP000664654">
    <property type="component" value="Unassembled WGS sequence"/>
</dbReference>
<dbReference type="GO" id="GO:0019242">
    <property type="term" value="P:methylglyoxal biosynthetic process"/>
    <property type="evidence" value="ECO:0007669"/>
    <property type="project" value="InterPro"/>
</dbReference>
<feature type="transmembrane region" description="Helical" evidence="1">
    <location>
        <begin position="66"/>
        <end position="84"/>
    </location>
</feature>
<evidence type="ECO:0000259" key="2">
    <source>
        <dbReference type="PROSITE" id="PS50054"/>
    </source>
</evidence>
<dbReference type="AlphaFoldDB" id="A0A939IRN4"/>
<keyword evidence="1" id="KW-0812">Transmembrane</keyword>
<dbReference type="InterPro" id="IPR000387">
    <property type="entry name" value="Tyr_Pase_dom"/>
</dbReference>
<dbReference type="GO" id="GO:0008929">
    <property type="term" value="F:methylglyoxal synthase activity"/>
    <property type="evidence" value="ECO:0007669"/>
    <property type="project" value="InterPro"/>
</dbReference>
<sequence>MTATSAAFYYLSGAVALAILATLSSPVLVQIPLGWGGLSLFAVSLAYLANAGQIFRKRKDGRIPAYIRWIFIPFLLGVQIYNAWVRKRDTVPPVQQIEEDLYLGCRLFPTDVEYLKQEKVGAILDVTCEFDGLDWSLIGEDIAYLNIPVLDHAAPRSSQMNQALHWIHHQHKRGRKVLIHCALGRGRSVLVLAAYLLAKRGKGSATEVLEGINAIRETARLNRYQFKRLESLHKEGRLVLDKSAWIIANPIAGGGKWKNCEAEIRERLEQHFDLTFKLTSRQTNGTELGREAVDYGADLVIACGGDGTITEVAQALIDKPAVLGIIPLGTANALSHALMGPRSKLMPLSTACDTLIEGDIRIIDTANCNDKLMLLLAAIGFEHKMVHAANRKEKDMLGQGAYLLGLWEAINQNEDYFLKVQFDDEEEQIIHTQSLAIANAAPITTLLAQGRGQPDLADGKLDITWLDATEVPEQHLFSMAELVFSGLTDTALQSKVKHRRANRVRVSGDKLDKYVLDGEIFTDFPLDIQIRPASLKVLAPEP</sequence>
<name>A0A939IRN4_9ALTE</name>
<evidence type="ECO:0000259" key="4">
    <source>
        <dbReference type="PROSITE" id="PS50146"/>
    </source>
</evidence>
<dbReference type="PROSITE" id="PS50054">
    <property type="entry name" value="TYR_PHOSPHATASE_DUAL"/>
    <property type="match status" value="1"/>
</dbReference>
<dbReference type="GO" id="GO:0016301">
    <property type="term" value="F:kinase activity"/>
    <property type="evidence" value="ECO:0007669"/>
    <property type="project" value="InterPro"/>
</dbReference>
<dbReference type="PANTHER" id="PTHR30492">
    <property type="entry name" value="METHYLGLYOXAL SYNTHASE"/>
    <property type="match status" value="1"/>
</dbReference>
<feature type="transmembrane region" description="Helical" evidence="1">
    <location>
        <begin position="35"/>
        <end position="54"/>
    </location>
</feature>
<dbReference type="InterPro" id="IPR029021">
    <property type="entry name" value="Prot-tyrosine_phosphatase-like"/>
</dbReference>
<dbReference type="SUPFAM" id="SSF111331">
    <property type="entry name" value="NAD kinase/diacylglycerol kinase-like"/>
    <property type="match status" value="1"/>
</dbReference>
<organism evidence="5 6">
    <name type="scientific">Bowmanella dokdonensis</name>
    <dbReference type="NCBI Taxonomy" id="751969"/>
    <lineage>
        <taxon>Bacteria</taxon>
        <taxon>Pseudomonadati</taxon>
        <taxon>Pseudomonadota</taxon>
        <taxon>Gammaproteobacteria</taxon>
        <taxon>Alteromonadales</taxon>
        <taxon>Alteromonadaceae</taxon>
        <taxon>Bowmanella</taxon>
    </lineage>
</organism>
<dbReference type="EMBL" id="JAFKCV010000007">
    <property type="protein sequence ID" value="MBN7826274.1"/>
    <property type="molecule type" value="Genomic_DNA"/>
</dbReference>
<feature type="domain" description="Tyrosine-protein phosphatase" evidence="2">
    <location>
        <begin position="92"/>
        <end position="238"/>
    </location>
</feature>
<dbReference type="InterPro" id="IPR016064">
    <property type="entry name" value="NAD/diacylglycerol_kinase_sf"/>
</dbReference>
<dbReference type="Pfam" id="PF19279">
    <property type="entry name" value="YegS_C"/>
    <property type="match status" value="1"/>
</dbReference>
<evidence type="ECO:0000313" key="6">
    <source>
        <dbReference type="Proteomes" id="UP000664654"/>
    </source>
</evidence>
<dbReference type="SUPFAM" id="SSF52799">
    <property type="entry name" value="(Phosphotyrosine protein) phosphatases II"/>
    <property type="match status" value="1"/>
</dbReference>
<comment type="caution">
    <text evidence="5">The sequence shown here is derived from an EMBL/GenBank/DDBJ whole genome shotgun (WGS) entry which is preliminary data.</text>
</comment>
<dbReference type="Gene3D" id="3.40.50.10330">
    <property type="entry name" value="Probable inorganic polyphosphate/atp-NAD kinase, domain 1"/>
    <property type="match status" value="1"/>
</dbReference>